<evidence type="ECO:0000256" key="7">
    <source>
        <dbReference type="ARBA" id="ARBA00023004"/>
    </source>
</evidence>
<evidence type="ECO:0000256" key="9">
    <source>
        <dbReference type="PIRSR" id="PIRSR602401-1"/>
    </source>
</evidence>
<organism evidence="12">
    <name type="scientific">Leucophyllum frutescens</name>
    <name type="common">Texas ranger</name>
    <name type="synonym">Terania frutescens</name>
    <dbReference type="NCBI Taxonomy" id="86643"/>
    <lineage>
        <taxon>Eukaryota</taxon>
        <taxon>Viridiplantae</taxon>
        <taxon>Streptophyta</taxon>
        <taxon>Embryophyta</taxon>
        <taxon>Tracheophyta</taxon>
        <taxon>Spermatophyta</taxon>
        <taxon>Magnoliopsida</taxon>
        <taxon>eudicotyledons</taxon>
        <taxon>Gunneridae</taxon>
        <taxon>Pentapetalae</taxon>
        <taxon>asterids</taxon>
        <taxon>lamiids</taxon>
        <taxon>Lamiales</taxon>
        <taxon>Scrophulariaceae</taxon>
        <taxon>Leucophylleae</taxon>
        <taxon>Leucophyllum</taxon>
    </lineage>
</organism>
<dbReference type="SUPFAM" id="SSF48264">
    <property type="entry name" value="Cytochrome P450"/>
    <property type="match status" value="1"/>
</dbReference>
<sequence length="516" mass="58323">MELNNDQLYSLSTLSISLVLITSIIWYIKSFFIKKPSSPLPPGPRGLPIIGYLPFLGDNLVRQFTELGHKYGPVYKLQLGAKLCVVVSSKPLIKEVVRDKDTIFAHRDPQVGGLVATYNGNDIAWAKPDTQWRRMRKIFMHELLSSDNLKASFKLRRDVVRKTIRFVHTNLQTGEPMGIGDLIFRTELDLLMNLLWGGTIEGKEGERLEAEFRNAITDIIDLVGKPNISDFFPVLAFLDIQGVKRKMKGLHHFVDTIFDSAIAERGKKLSGGIITNEGRKDFLQILLELKETQGSEMSITQLKAMLMDIVVGGTDSSAMTIEWAISELLNHPEFMAKVQKELSDIIGTNNVVEEFHLPKLTYLQAVLKETMRLHPALPLMIPRCPPESATLGGFTVPKNTRVLINIYAVQRDPSIWENPTEFRPERFLDNVEQKSDFSGNNFGYLPFGSGRRLCAGLALAEIMLMYLLASLLHSYDWKLPEGETLDMTEKFKIILRKKKPLLAIPSPRLSDPKLYV</sequence>
<evidence type="ECO:0000256" key="10">
    <source>
        <dbReference type="RuleBase" id="RU000461"/>
    </source>
</evidence>
<dbReference type="InterPro" id="IPR017972">
    <property type="entry name" value="Cyt_P450_CS"/>
</dbReference>
<keyword evidence="6 10" id="KW-0560">Oxidoreductase</keyword>
<dbReference type="PROSITE" id="PS00086">
    <property type="entry name" value="CYTOCHROME_P450"/>
    <property type="match status" value="1"/>
</dbReference>
<keyword evidence="5 9" id="KW-0479">Metal-binding</keyword>
<keyword evidence="4 9" id="KW-0349">Heme</keyword>
<reference evidence="12" key="1">
    <citation type="journal article" date="2020" name="Plant">
        <title>The biosynthesis of the anti-microbial diterpenoid leubethanol in Leucophyllum frutescens proceeds via an all-cis prenyl intermediate.</title>
        <authorList>
            <person name="Miller G.P."/>
            <person name="Waheed Bhat W."/>
            <person name="Lanier E.R."/>
            <person name="Johnson S.R."/>
            <person name="Mathieu D.T."/>
            <person name="Hamberger B."/>
        </authorList>
    </citation>
    <scope>NUCLEOTIDE SEQUENCE</scope>
</reference>
<evidence type="ECO:0000256" key="3">
    <source>
        <dbReference type="ARBA" id="ARBA00010617"/>
    </source>
</evidence>
<dbReference type="InterPro" id="IPR036396">
    <property type="entry name" value="Cyt_P450_sf"/>
</dbReference>
<name>A0A7G6J4K5_LEUFR</name>
<comment type="subcellular location">
    <subcellularLocation>
        <location evidence="2">Membrane</location>
        <topology evidence="2">Single-pass membrane protein</topology>
    </subcellularLocation>
</comment>
<dbReference type="GO" id="GO:0005506">
    <property type="term" value="F:iron ion binding"/>
    <property type="evidence" value="ECO:0007669"/>
    <property type="project" value="InterPro"/>
</dbReference>
<evidence type="ECO:0000256" key="5">
    <source>
        <dbReference type="ARBA" id="ARBA00022723"/>
    </source>
</evidence>
<dbReference type="PRINTS" id="PR00385">
    <property type="entry name" value="P450"/>
</dbReference>
<comment type="similarity">
    <text evidence="3 10">Belongs to the cytochrome P450 family.</text>
</comment>
<evidence type="ECO:0000256" key="8">
    <source>
        <dbReference type="ARBA" id="ARBA00023033"/>
    </source>
</evidence>
<dbReference type="InterPro" id="IPR002401">
    <property type="entry name" value="Cyt_P450_E_grp-I"/>
</dbReference>
<dbReference type="Pfam" id="PF00067">
    <property type="entry name" value="p450"/>
    <property type="match status" value="1"/>
</dbReference>
<keyword evidence="8 10" id="KW-0503">Monooxygenase</keyword>
<dbReference type="PRINTS" id="PR00463">
    <property type="entry name" value="EP450I"/>
</dbReference>
<protein>
    <submittedName>
        <fullName evidence="12">Cytochrome P450 706G22</fullName>
    </submittedName>
</protein>
<accession>A0A7G6J4K5</accession>
<dbReference type="PANTHER" id="PTHR47951:SF7">
    <property type="entry name" value="FLAVONOID 3',5'-HYDROXYLASE-LIKE ISOFORM X1"/>
    <property type="match status" value="1"/>
</dbReference>
<dbReference type="GO" id="GO:0016020">
    <property type="term" value="C:membrane"/>
    <property type="evidence" value="ECO:0007669"/>
    <property type="project" value="UniProtKB-SubCell"/>
</dbReference>
<dbReference type="GO" id="GO:0004497">
    <property type="term" value="F:monooxygenase activity"/>
    <property type="evidence" value="ECO:0007669"/>
    <property type="project" value="UniProtKB-KW"/>
</dbReference>
<dbReference type="PANTHER" id="PTHR47951">
    <property type="entry name" value="OS08G0547900 PROTEIN"/>
    <property type="match status" value="1"/>
</dbReference>
<dbReference type="FunFam" id="1.10.630.10:FF:000126">
    <property type="entry name" value="Predicted protein"/>
    <property type="match status" value="1"/>
</dbReference>
<evidence type="ECO:0000256" key="11">
    <source>
        <dbReference type="SAM" id="Phobius"/>
    </source>
</evidence>
<evidence type="ECO:0000256" key="2">
    <source>
        <dbReference type="ARBA" id="ARBA00004167"/>
    </source>
</evidence>
<feature type="transmembrane region" description="Helical" evidence="11">
    <location>
        <begin position="6"/>
        <end position="28"/>
    </location>
</feature>
<evidence type="ECO:0000256" key="1">
    <source>
        <dbReference type="ARBA" id="ARBA00001971"/>
    </source>
</evidence>
<keyword evidence="7 9" id="KW-0408">Iron</keyword>
<keyword evidence="11" id="KW-0472">Membrane</keyword>
<dbReference type="InterPro" id="IPR001128">
    <property type="entry name" value="Cyt_P450"/>
</dbReference>
<feature type="binding site" description="axial binding residue" evidence="9">
    <location>
        <position position="454"/>
    </location>
    <ligand>
        <name>heme</name>
        <dbReference type="ChEBI" id="CHEBI:30413"/>
    </ligand>
    <ligandPart>
        <name>Fe</name>
        <dbReference type="ChEBI" id="CHEBI:18248"/>
    </ligandPart>
</feature>
<dbReference type="Gene3D" id="1.10.630.10">
    <property type="entry name" value="Cytochrome P450"/>
    <property type="match status" value="1"/>
</dbReference>
<evidence type="ECO:0000313" key="12">
    <source>
        <dbReference type="EMBL" id="QNC49774.1"/>
    </source>
</evidence>
<keyword evidence="11" id="KW-1133">Transmembrane helix</keyword>
<comment type="cofactor">
    <cofactor evidence="1 9">
        <name>heme</name>
        <dbReference type="ChEBI" id="CHEBI:30413"/>
    </cofactor>
</comment>
<evidence type="ECO:0000256" key="4">
    <source>
        <dbReference type="ARBA" id="ARBA00022617"/>
    </source>
</evidence>
<dbReference type="AlphaFoldDB" id="A0A7G6J4K5"/>
<evidence type="ECO:0000256" key="6">
    <source>
        <dbReference type="ARBA" id="ARBA00023002"/>
    </source>
</evidence>
<keyword evidence="11" id="KW-0812">Transmembrane</keyword>
<dbReference type="GO" id="GO:0020037">
    <property type="term" value="F:heme binding"/>
    <property type="evidence" value="ECO:0007669"/>
    <property type="project" value="InterPro"/>
</dbReference>
<proteinExistence type="evidence at transcript level"/>
<dbReference type="EMBL" id="MT136613">
    <property type="protein sequence ID" value="QNC49774.1"/>
    <property type="molecule type" value="mRNA"/>
</dbReference>
<dbReference type="GO" id="GO:0016705">
    <property type="term" value="F:oxidoreductase activity, acting on paired donors, with incorporation or reduction of molecular oxygen"/>
    <property type="evidence" value="ECO:0007669"/>
    <property type="project" value="InterPro"/>
</dbReference>